<name>A0A3S4IWJ4_CITKO</name>
<dbReference type="EMBL" id="LR134204">
    <property type="protein sequence ID" value="VEB92693.1"/>
    <property type="molecule type" value="Genomic_DNA"/>
</dbReference>
<gene>
    <name evidence="1" type="ORF">NCTC11075_03575</name>
</gene>
<sequence>MKKLIMATPIVVPDKAFIASVIFYRSATGFCLSRCG</sequence>
<dbReference type="Proteomes" id="UP000270272">
    <property type="component" value="Chromosome"/>
</dbReference>
<evidence type="ECO:0000313" key="1">
    <source>
        <dbReference type="EMBL" id="VEB92693.1"/>
    </source>
</evidence>
<proteinExistence type="predicted"/>
<organism evidence="1 2">
    <name type="scientific">Citrobacter koseri</name>
    <name type="common">Citrobacter diversus</name>
    <dbReference type="NCBI Taxonomy" id="545"/>
    <lineage>
        <taxon>Bacteria</taxon>
        <taxon>Pseudomonadati</taxon>
        <taxon>Pseudomonadota</taxon>
        <taxon>Gammaproteobacteria</taxon>
        <taxon>Enterobacterales</taxon>
        <taxon>Enterobacteriaceae</taxon>
        <taxon>Citrobacter</taxon>
    </lineage>
</organism>
<accession>A0A3S4IWJ4</accession>
<protein>
    <submittedName>
        <fullName evidence="1">Uncharacterized protein</fullName>
    </submittedName>
</protein>
<evidence type="ECO:0000313" key="2">
    <source>
        <dbReference type="Proteomes" id="UP000270272"/>
    </source>
</evidence>
<dbReference type="AlphaFoldDB" id="A0A3S4IWJ4"/>
<reference evidence="1 2" key="1">
    <citation type="submission" date="2018-12" db="EMBL/GenBank/DDBJ databases">
        <authorList>
            <consortium name="Pathogen Informatics"/>
        </authorList>
    </citation>
    <scope>NUCLEOTIDE SEQUENCE [LARGE SCALE GENOMIC DNA]</scope>
    <source>
        <strain evidence="1 2">NCTC11075</strain>
    </source>
</reference>